<sequence>MMGGPMGMPPPPGPGPGPYGPPSMGCPPPQQGGPHQQQPPQMTNSGSPGGNNPPSNMPVRLLYLLSNNMMPGMDLSGEIWVETKTSEGKSYFYNARTRDTTWSKPEGPNVKIITQEQNGASNIIYSETGYTPRELEWNQEQESSADIGALSDLPWT</sequence>
<dbReference type="PROSITE" id="PS50020">
    <property type="entry name" value="WW_DOMAIN_2"/>
    <property type="match status" value="1"/>
</dbReference>
<accession>A0A7R9GP91</accession>
<dbReference type="PANTHER" id="PTHR15377:SF3">
    <property type="entry name" value="WW DOMAIN-CONTAINING PROTEIN"/>
    <property type="match status" value="1"/>
</dbReference>
<dbReference type="EMBL" id="OC316556">
    <property type="protein sequence ID" value="CAD7392515.1"/>
    <property type="molecule type" value="Genomic_DNA"/>
</dbReference>
<dbReference type="InterPro" id="IPR036020">
    <property type="entry name" value="WW_dom_sf"/>
</dbReference>
<dbReference type="GO" id="GO:0003712">
    <property type="term" value="F:transcription coregulator activity"/>
    <property type="evidence" value="ECO:0007669"/>
    <property type="project" value="TreeGrafter"/>
</dbReference>
<dbReference type="CDD" id="cd00201">
    <property type="entry name" value="WW"/>
    <property type="match status" value="1"/>
</dbReference>
<organism evidence="4">
    <name type="scientific">Timema cristinae</name>
    <name type="common">Walking stick</name>
    <dbReference type="NCBI Taxonomy" id="61476"/>
    <lineage>
        <taxon>Eukaryota</taxon>
        <taxon>Metazoa</taxon>
        <taxon>Ecdysozoa</taxon>
        <taxon>Arthropoda</taxon>
        <taxon>Hexapoda</taxon>
        <taxon>Insecta</taxon>
        <taxon>Pterygota</taxon>
        <taxon>Neoptera</taxon>
        <taxon>Polyneoptera</taxon>
        <taxon>Phasmatodea</taxon>
        <taxon>Timematodea</taxon>
        <taxon>Timematoidea</taxon>
        <taxon>Timematidae</taxon>
        <taxon>Timema</taxon>
    </lineage>
</organism>
<evidence type="ECO:0000259" key="3">
    <source>
        <dbReference type="PROSITE" id="PS50020"/>
    </source>
</evidence>
<feature type="region of interest" description="Disordered" evidence="2">
    <location>
        <begin position="137"/>
        <end position="156"/>
    </location>
</feature>
<dbReference type="PANTHER" id="PTHR15377">
    <property type="entry name" value="TRANSCRIPTION ELONGATION REGULATOR 1"/>
    <property type="match status" value="1"/>
</dbReference>
<feature type="domain" description="WW" evidence="3">
    <location>
        <begin position="80"/>
        <end position="107"/>
    </location>
</feature>
<dbReference type="SMART" id="SM00456">
    <property type="entry name" value="WW"/>
    <property type="match status" value="1"/>
</dbReference>
<evidence type="ECO:0000256" key="1">
    <source>
        <dbReference type="ARBA" id="ARBA00022737"/>
    </source>
</evidence>
<dbReference type="InterPro" id="IPR045148">
    <property type="entry name" value="TCRG1-like"/>
</dbReference>
<gene>
    <name evidence="4" type="ORF">TCEB3V08_LOCUS533</name>
</gene>
<protein>
    <recommendedName>
        <fullName evidence="3">WW domain-containing protein</fullName>
    </recommendedName>
</protein>
<dbReference type="GO" id="GO:0070063">
    <property type="term" value="F:RNA polymerase binding"/>
    <property type="evidence" value="ECO:0007669"/>
    <property type="project" value="InterPro"/>
</dbReference>
<dbReference type="AlphaFoldDB" id="A0A7R9GP91"/>
<dbReference type="SUPFAM" id="SSF51045">
    <property type="entry name" value="WW domain"/>
    <property type="match status" value="1"/>
</dbReference>
<reference evidence="4" key="1">
    <citation type="submission" date="2020-11" db="EMBL/GenBank/DDBJ databases">
        <authorList>
            <person name="Tran Van P."/>
        </authorList>
    </citation>
    <scope>NUCLEOTIDE SEQUENCE</scope>
</reference>
<evidence type="ECO:0000256" key="2">
    <source>
        <dbReference type="SAM" id="MobiDB-lite"/>
    </source>
</evidence>
<dbReference type="PROSITE" id="PS01159">
    <property type="entry name" value="WW_DOMAIN_1"/>
    <property type="match status" value="1"/>
</dbReference>
<dbReference type="Gene3D" id="2.20.70.10">
    <property type="match status" value="1"/>
</dbReference>
<feature type="compositionally biased region" description="Low complexity" evidence="2">
    <location>
        <begin position="32"/>
        <end position="54"/>
    </location>
</feature>
<dbReference type="GO" id="GO:0005634">
    <property type="term" value="C:nucleus"/>
    <property type="evidence" value="ECO:0007669"/>
    <property type="project" value="TreeGrafter"/>
</dbReference>
<dbReference type="InterPro" id="IPR001202">
    <property type="entry name" value="WW_dom"/>
</dbReference>
<feature type="region of interest" description="Disordered" evidence="2">
    <location>
        <begin position="1"/>
        <end position="59"/>
    </location>
</feature>
<name>A0A7R9GP91_TIMCR</name>
<feature type="compositionally biased region" description="Pro residues" evidence="2">
    <location>
        <begin position="7"/>
        <end position="31"/>
    </location>
</feature>
<dbReference type="Pfam" id="PF00397">
    <property type="entry name" value="WW"/>
    <property type="match status" value="1"/>
</dbReference>
<keyword evidence="1" id="KW-0677">Repeat</keyword>
<proteinExistence type="predicted"/>
<evidence type="ECO:0000313" key="4">
    <source>
        <dbReference type="EMBL" id="CAD7392515.1"/>
    </source>
</evidence>